<accession>A0A853IY75</accession>
<feature type="region of interest" description="Disordered" evidence="1">
    <location>
        <begin position="14"/>
        <end position="33"/>
    </location>
</feature>
<proteinExistence type="predicted"/>
<evidence type="ECO:0000313" key="3">
    <source>
        <dbReference type="Proteomes" id="UP000589716"/>
    </source>
</evidence>
<keyword evidence="3" id="KW-1185">Reference proteome</keyword>
<evidence type="ECO:0000256" key="1">
    <source>
        <dbReference type="SAM" id="MobiDB-lite"/>
    </source>
</evidence>
<organism evidence="2 3">
    <name type="scientific">Ottowia beijingensis</name>
    <dbReference type="NCBI Taxonomy" id="1207057"/>
    <lineage>
        <taxon>Bacteria</taxon>
        <taxon>Pseudomonadati</taxon>
        <taxon>Pseudomonadota</taxon>
        <taxon>Betaproteobacteria</taxon>
        <taxon>Burkholderiales</taxon>
        <taxon>Comamonadaceae</taxon>
        <taxon>Ottowia</taxon>
    </lineage>
</organism>
<gene>
    <name evidence="2" type="ORF">H0I39_12155</name>
</gene>
<dbReference type="Proteomes" id="UP000589716">
    <property type="component" value="Unassembled WGS sequence"/>
</dbReference>
<name>A0A853IY75_9BURK</name>
<protein>
    <submittedName>
        <fullName evidence="2">Uncharacterized protein</fullName>
    </submittedName>
</protein>
<dbReference type="EMBL" id="JACCKX010000001">
    <property type="protein sequence ID" value="NZA02318.1"/>
    <property type="molecule type" value="Genomic_DNA"/>
</dbReference>
<reference evidence="2 3" key="1">
    <citation type="submission" date="2020-07" db="EMBL/GenBank/DDBJ databases">
        <authorList>
            <person name="Maaloum M."/>
        </authorList>
    </citation>
    <scope>NUCLEOTIDE SEQUENCE [LARGE SCALE GENOMIC DNA]</scope>
    <source>
        <strain evidence="2 3">GCS-AN-3</strain>
    </source>
</reference>
<comment type="caution">
    <text evidence="2">The sequence shown here is derived from an EMBL/GenBank/DDBJ whole genome shotgun (WGS) entry which is preliminary data.</text>
</comment>
<dbReference type="AlphaFoldDB" id="A0A853IY75"/>
<sequence length="122" mass="12845">MPRRHAPACRTVARQLGGGAGAGGPARPAHAAPAPEFSASLRGEFRYGGQRSIASGDVEGGEFNLDESRDGKTLFAFWSGQLVPAACGAEIRGKWQPLAREGQPVLAESDFILRRARGGTGW</sequence>
<dbReference type="RefSeq" id="WP_180550661.1">
    <property type="nucleotide sequence ID" value="NZ_JACCKX010000001.1"/>
</dbReference>
<evidence type="ECO:0000313" key="2">
    <source>
        <dbReference type="EMBL" id="NZA02318.1"/>
    </source>
</evidence>